<evidence type="ECO:0000256" key="1">
    <source>
        <dbReference type="ARBA" id="ARBA00008694"/>
    </source>
</evidence>
<dbReference type="OrthoDB" id="9805924at2"/>
<name>A0A1I1DER3_9FLAO</name>
<dbReference type="Pfam" id="PF00583">
    <property type="entry name" value="Acetyltransf_1"/>
    <property type="match status" value="1"/>
</dbReference>
<dbReference type="EMBL" id="FOKV01000001">
    <property type="protein sequence ID" value="SFB71270.1"/>
    <property type="molecule type" value="Genomic_DNA"/>
</dbReference>
<dbReference type="PROSITE" id="PS51186">
    <property type="entry name" value="GNAT"/>
    <property type="match status" value="1"/>
</dbReference>
<dbReference type="FunFam" id="3.40.630.30:FF:000064">
    <property type="entry name" value="GNAT family acetyltransferase"/>
    <property type="match status" value="1"/>
</dbReference>
<sequence>MKIEVRKAVKEDMPAVLRLINELAKFENEPDAVELTVKDLENDGFGDRPLFECFVAEADGKIEGMALFYYRYSTWKGKTVHLEDLVVSEAFRGKGLGGALYAAVINYAKEQGCKRTEWVVLDWNTNAVEFYKNSGATVFKEWRTVQMDEAAMEAFCAKTR</sequence>
<dbReference type="InterPro" id="IPR000182">
    <property type="entry name" value="GNAT_dom"/>
</dbReference>
<dbReference type="GO" id="GO:0008080">
    <property type="term" value="F:N-acetyltransferase activity"/>
    <property type="evidence" value="ECO:0007669"/>
    <property type="project" value="TreeGrafter"/>
</dbReference>
<evidence type="ECO:0000259" key="4">
    <source>
        <dbReference type="PROSITE" id="PS51186"/>
    </source>
</evidence>
<dbReference type="InterPro" id="IPR051016">
    <property type="entry name" value="Diverse_Substrate_AcTransf"/>
</dbReference>
<keyword evidence="2" id="KW-0808">Transferase</keyword>
<dbReference type="SUPFAM" id="SSF55729">
    <property type="entry name" value="Acyl-CoA N-acyltransferases (Nat)"/>
    <property type="match status" value="1"/>
</dbReference>
<proteinExistence type="inferred from homology"/>
<dbReference type="PANTHER" id="PTHR10545">
    <property type="entry name" value="DIAMINE N-ACETYLTRANSFERASE"/>
    <property type="match status" value="1"/>
</dbReference>
<dbReference type="Gene3D" id="3.40.630.30">
    <property type="match status" value="1"/>
</dbReference>
<reference evidence="6" key="1">
    <citation type="submission" date="2016-10" db="EMBL/GenBank/DDBJ databases">
        <authorList>
            <person name="Varghese N."/>
            <person name="Submissions S."/>
        </authorList>
    </citation>
    <scope>NUCLEOTIDE SEQUENCE [LARGE SCALE GENOMIC DNA]</scope>
    <source>
        <strain evidence="6">DSM 24499</strain>
    </source>
</reference>
<protein>
    <recommendedName>
        <fullName evidence="4">N-acetyltransferase domain-containing protein</fullName>
    </recommendedName>
</protein>
<comment type="similarity">
    <text evidence="1">Belongs to the acetyltransferase family.</text>
</comment>
<keyword evidence="3" id="KW-0012">Acyltransferase</keyword>
<evidence type="ECO:0000256" key="3">
    <source>
        <dbReference type="ARBA" id="ARBA00023315"/>
    </source>
</evidence>
<evidence type="ECO:0000313" key="6">
    <source>
        <dbReference type="Proteomes" id="UP000199438"/>
    </source>
</evidence>
<evidence type="ECO:0000256" key="2">
    <source>
        <dbReference type="ARBA" id="ARBA00022679"/>
    </source>
</evidence>
<dbReference type="InterPro" id="IPR016181">
    <property type="entry name" value="Acyl_CoA_acyltransferase"/>
</dbReference>
<dbReference type="Proteomes" id="UP000199438">
    <property type="component" value="Unassembled WGS sequence"/>
</dbReference>
<accession>A0A1I1DER3</accession>
<gene>
    <name evidence="5" type="ORF">SAMN04487907_101211</name>
</gene>
<dbReference type="CDD" id="cd04301">
    <property type="entry name" value="NAT_SF"/>
    <property type="match status" value="1"/>
</dbReference>
<dbReference type="AlphaFoldDB" id="A0A1I1DER3"/>
<keyword evidence="6" id="KW-1185">Reference proteome</keyword>
<dbReference type="RefSeq" id="WP_092539544.1">
    <property type="nucleotide sequence ID" value="NZ_FOKV01000001.1"/>
</dbReference>
<dbReference type="PANTHER" id="PTHR10545:SF29">
    <property type="entry name" value="GH14572P-RELATED"/>
    <property type="match status" value="1"/>
</dbReference>
<organism evidence="5 6">
    <name type="scientific">Zunongwangia mangrovi</name>
    <dbReference type="NCBI Taxonomy" id="1334022"/>
    <lineage>
        <taxon>Bacteria</taxon>
        <taxon>Pseudomonadati</taxon>
        <taxon>Bacteroidota</taxon>
        <taxon>Flavobacteriia</taxon>
        <taxon>Flavobacteriales</taxon>
        <taxon>Flavobacteriaceae</taxon>
        <taxon>Zunongwangia</taxon>
    </lineage>
</organism>
<feature type="domain" description="N-acetyltransferase" evidence="4">
    <location>
        <begin position="3"/>
        <end position="157"/>
    </location>
</feature>
<evidence type="ECO:0000313" key="5">
    <source>
        <dbReference type="EMBL" id="SFB71270.1"/>
    </source>
</evidence>
<dbReference type="STRING" id="1334022.SAMN04487907_101211"/>